<dbReference type="PANTHER" id="PTHR22776">
    <property type="entry name" value="MARVEL-CONTAINING POTENTIAL LIPID RAFT-ASSOCIATED PROTEIN"/>
    <property type="match status" value="1"/>
</dbReference>
<dbReference type="GeneTree" id="ENSGT00940000157911"/>
<feature type="transmembrane region" description="Helical" evidence="7">
    <location>
        <begin position="61"/>
        <end position="86"/>
    </location>
</feature>
<feature type="region of interest" description="Disordered" evidence="6">
    <location>
        <begin position="159"/>
        <end position="180"/>
    </location>
</feature>
<feature type="transmembrane region" description="Helical" evidence="7">
    <location>
        <begin position="98"/>
        <end position="117"/>
    </location>
</feature>
<reference evidence="9" key="1">
    <citation type="submission" date="2025-08" db="UniProtKB">
        <authorList>
            <consortium name="Ensembl"/>
        </authorList>
    </citation>
    <scope>IDENTIFICATION</scope>
</reference>
<evidence type="ECO:0000313" key="9">
    <source>
        <dbReference type="Ensembl" id="ENSFHEP00000033761.1"/>
    </source>
</evidence>
<dbReference type="STRING" id="8078.ENSFHEP00000033761"/>
<evidence type="ECO:0000256" key="6">
    <source>
        <dbReference type="SAM" id="MobiDB-lite"/>
    </source>
</evidence>
<dbReference type="GeneID" id="105919160"/>
<reference evidence="9" key="2">
    <citation type="submission" date="2025-09" db="UniProtKB">
        <authorList>
            <consortium name="Ensembl"/>
        </authorList>
    </citation>
    <scope>IDENTIFICATION</scope>
</reference>
<sequence length="180" mass="19229">MANDVYSPTTVSDPKSSFFLGSGSQFLDKVRFPLKVSEVLLSLVAFALEESVSSCSSCHSLYFFEFVSCTAFLFTLLLLILLATTLHSKVGLSCWPKVDFFYTAAIAALLLLSSIMFASGNDGTSVETVAVVFGFLAMAAFCADLVFFLKVNGNPLRRQATPTTNGGPAPPEAEKLNGAP</sequence>
<keyword evidence="10" id="KW-1185">Reference proteome</keyword>
<organism evidence="9 10">
    <name type="scientific">Fundulus heteroclitus</name>
    <name type="common">Killifish</name>
    <name type="synonym">Mummichog</name>
    <dbReference type="NCBI Taxonomy" id="8078"/>
    <lineage>
        <taxon>Eukaryota</taxon>
        <taxon>Metazoa</taxon>
        <taxon>Chordata</taxon>
        <taxon>Craniata</taxon>
        <taxon>Vertebrata</taxon>
        <taxon>Euteleostomi</taxon>
        <taxon>Actinopterygii</taxon>
        <taxon>Neopterygii</taxon>
        <taxon>Teleostei</taxon>
        <taxon>Neoteleostei</taxon>
        <taxon>Acanthomorphata</taxon>
        <taxon>Ovalentaria</taxon>
        <taxon>Atherinomorphae</taxon>
        <taxon>Cyprinodontiformes</taxon>
        <taxon>Fundulidae</taxon>
        <taxon>Fundulus</taxon>
    </lineage>
</organism>
<protein>
    <submittedName>
        <fullName evidence="9">CKLF like MARVEL transmembrane domain containing 6</fullName>
    </submittedName>
</protein>
<evidence type="ECO:0000259" key="8">
    <source>
        <dbReference type="PROSITE" id="PS51225"/>
    </source>
</evidence>
<evidence type="ECO:0000256" key="7">
    <source>
        <dbReference type="SAM" id="Phobius"/>
    </source>
</evidence>
<dbReference type="OrthoDB" id="10028364at2759"/>
<name>A0A3Q2R012_FUNHE</name>
<keyword evidence="3 7" id="KW-1133">Transmembrane helix</keyword>
<evidence type="ECO:0000256" key="4">
    <source>
        <dbReference type="ARBA" id="ARBA00023136"/>
    </source>
</evidence>
<dbReference type="InterPro" id="IPR008253">
    <property type="entry name" value="Marvel"/>
</dbReference>
<keyword evidence="2 5" id="KW-0812">Transmembrane</keyword>
<dbReference type="PANTHER" id="PTHR22776:SF25">
    <property type="entry name" value="CKLF-LIKE MARVEL TRANSMEMBRANE DOMAIN-CONTAINING PROTEIN 6"/>
    <property type="match status" value="1"/>
</dbReference>
<evidence type="ECO:0000256" key="1">
    <source>
        <dbReference type="ARBA" id="ARBA00004141"/>
    </source>
</evidence>
<dbReference type="GO" id="GO:0016020">
    <property type="term" value="C:membrane"/>
    <property type="evidence" value="ECO:0007669"/>
    <property type="project" value="UniProtKB-SubCell"/>
</dbReference>
<dbReference type="InterPro" id="IPR050578">
    <property type="entry name" value="MARVEL-CKLF_proteins"/>
</dbReference>
<evidence type="ECO:0000256" key="3">
    <source>
        <dbReference type="ARBA" id="ARBA00022989"/>
    </source>
</evidence>
<feature type="transmembrane region" description="Helical" evidence="7">
    <location>
        <begin position="129"/>
        <end position="149"/>
    </location>
</feature>
<evidence type="ECO:0000313" key="10">
    <source>
        <dbReference type="Proteomes" id="UP000265000"/>
    </source>
</evidence>
<dbReference type="Pfam" id="PF01284">
    <property type="entry name" value="MARVEL"/>
    <property type="match status" value="1"/>
</dbReference>
<dbReference type="AlphaFoldDB" id="A0A3Q2R012"/>
<accession>A0A3Q2R012</accession>
<feature type="domain" description="MARVEL" evidence="8">
    <location>
        <begin position="26"/>
        <end position="153"/>
    </location>
</feature>
<keyword evidence="4 5" id="KW-0472">Membrane</keyword>
<dbReference type="PROSITE" id="PS51225">
    <property type="entry name" value="MARVEL"/>
    <property type="match status" value="1"/>
</dbReference>
<evidence type="ECO:0000256" key="2">
    <source>
        <dbReference type="ARBA" id="ARBA00022692"/>
    </source>
</evidence>
<comment type="subcellular location">
    <subcellularLocation>
        <location evidence="1">Membrane</location>
        <topology evidence="1">Multi-pass membrane protein</topology>
    </subcellularLocation>
</comment>
<evidence type="ECO:0000256" key="5">
    <source>
        <dbReference type="PROSITE-ProRule" id="PRU00581"/>
    </source>
</evidence>
<dbReference type="CTD" id="54918"/>
<dbReference type="Proteomes" id="UP000265000">
    <property type="component" value="Unplaced"/>
</dbReference>
<proteinExistence type="predicted"/>
<dbReference type="Ensembl" id="ENSFHET00000028383.1">
    <property type="protein sequence ID" value="ENSFHEP00000033761.1"/>
    <property type="gene ID" value="ENSFHEG00000021085.1"/>
</dbReference>